<organism evidence="3 4">
    <name type="scientific">Nakamurella leprariae</name>
    <dbReference type="NCBI Taxonomy" id="2803911"/>
    <lineage>
        <taxon>Bacteria</taxon>
        <taxon>Bacillati</taxon>
        <taxon>Actinomycetota</taxon>
        <taxon>Actinomycetes</taxon>
        <taxon>Nakamurellales</taxon>
        <taxon>Nakamurellaceae</taxon>
        <taxon>Nakamurella</taxon>
    </lineage>
</organism>
<gene>
    <name evidence="3" type="ORF">JL106_15540</name>
</gene>
<evidence type="ECO:0000256" key="1">
    <source>
        <dbReference type="ARBA" id="ARBA00004948"/>
    </source>
</evidence>
<sequence>MTDTAPRAADTTADPGAARPSITRLVRGRIDEVAAGWIDLPVLRGIADGTLDRAVFRNYLEQDFLYIAYYARIYVRLAAAATDDELVERFVKLASAIYSTELDHHRRASAPFGCDFESATPSTELGDYLDFFEEIKGDAADTLVGMTPCIYGYGVALSQLRAAATGDGEYATWLRIYSGDEYEAAMERHLALLDDLDITPERALELTDRALGLERAFWNQRPRT</sequence>
<dbReference type="SUPFAM" id="SSF48613">
    <property type="entry name" value="Heme oxygenase-like"/>
    <property type="match status" value="1"/>
</dbReference>
<dbReference type="Proteomes" id="UP000663792">
    <property type="component" value="Unassembled WGS sequence"/>
</dbReference>
<dbReference type="PANTHER" id="PTHR43198:SF2">
    <property type="entry name" value="SI:CH1073-67J19.1-RELATED"/>
    <property type="match status" value="1"/>
</dbReference>
<dbReference type="EMBL" id="JAERWK010000020">
    <property type="protein sequence ID" value="MBM9468695.1"/>
    <property type="molecule type" value="Genomic_DNA"/>
</dbReference>
<evidence type="ECO:0000259" key="2">
    <source>
        <dbReference type="Pfam" id="PF03070"/>
    </source>
</evidence>
<feature type="domain" description="Thiaminase-2/PQQC" evidence="2">
    <location>
        <begin position="43"/>
        <end position="219"/>
    </location>
</feature>
<dbReference type="AlphaFoldDB" id="A0A938YJ17"/>
<keyword evidence="4" id="KW-1185">Reference proteome</keyword>
<accession>A0A938YJ17</accession>
<dbReference type="PANTHER" id="PTHR43198">
    <property type="entry name" value="BIFUNCTIONAL TH2 PROTEIN"/>
    <property type="match status" value="1"/>
</dbReference>
<dbReference type="InterPro" id="IPR016084">
    <property type="entry name" value="Haem_Oase-like_multi-hlx"/>
</dbReference>
<dbReference type="Pfam" id="PF03070">
    <property type="entry name" value="TENA_THI-4"/>
    <property type="match status" value="1"/>
</dbReference>
<dbReference type="Gene3D" id="1.20.910.10">
    <property type="entry name" value="Heme oxygenase-like"/>
    <property type="match status" value="1"/>
</dbReference>
<dbReference type="InterPro" id="IPR050967">
    <property type="entry name" value="Thiamine_Salvage_TenA"/>
</dbReference>
<reference evidence="3" key="1">
    <citation type="submission" date="2021-01" db="EMBL/GenBank/DDBJ databases">
        <title>YIM 132084 draft genome.</title>
        <authorList>
            <person name="An D."/>
        </authorList>
    </citation>
    <scope>NUCLEOTIDE SEQUENCE</scope>
    <source>
        <strain evidence="3">YIM 132084</strain>
    </source>
</reference>
<comment type="pathway">
    <text evidence="1">Cofactor biosynthesis; thiamine diphosphate biosynthesis.</text>
</comment>
<evidence type="ECO:0000313" key="3">
    <source>
        <dbReference type="EMBL" id="MBM9468695.1"/>
    </source>
</evidence>
<proteinExistence type="predicted"/>
<dbReference type="InterPro" id="IPR004305">
    <property type="entry name" value="Thiaminase-2/PQQC"/>
</dbReference>
<dbReference type="GO" id="GO:0005829">
    <property type="term" value="C:cytosol"/>
    <property type="evidence" value="ECO:0007669"/>
    <property type="project" value="TreeGrafter"/>
</dbReference>
<comment type="caution">
    <text evidence="3">The sequence shown here is derived from an EMBL/GenBank/DDBJ whole genome shotgun (WGS) entry which is preliminary data.</text>
</comment>
<dbReference type="RefSeq" id="WP_205261641.1">
    <property type="nucleotide sequence ID" value="NZ_JAERWK010000020.1"/>
</dbReference>
<evidence type="ECO:0000313" key="4">
    <source>
        <dbReference type="Proteomes" id="UP000663792"/>
    </source>
</evidence>
<protein>
    <recommendedName>
        <fullName evidence="2">Thiaminase-2/PQQC domain-containing protein</fullName>
    </recommendedName>
</protein>
<name>A0A938YJ17_9ACTN</name>